<dbReference type="OrthoDB" id="9796135at2"/>
<evidence type="ECO:0000313" key="1">
    <source>
        <dbReference type="EMBL" id="RDV83027.1"/>
    </source>
</evidence>
<dbReference type="InterPro" id="IPR023860">
    <property type="entry name" value="FeFe-hyd_TM1266"/>
</dbReference>
<accession>A0A3D8P5G4</accession>
<dbReference type="AlphaFoldDB" id="A0A3D8P5G4"/>
<keyword evidence="2" id="KW-1185">Reference proteome</keyword>
<proteinExistence type="predicted"/>
<dbReference type="Proteomes" id="UP000256329">
    <property type="component" value="Unassembled WGS sequence"/>
</dbReference>
<dbReference type="RefSeq" id="WP_115792671.1">
    <property type="nucleotide sequence ID" value="NZ_QSLN01000007.1"/>
</dbReference>
<evidence type="ECO:0000313" key="2">
    <source>
        <dbReference type="Proteomes" id="UP000256329"/>
    </source>
</evidence>
<reference evidence="1 2" key="1">
    <citation type="submission" date="2018-08" db="EMBL/GenBank/DDBJ databases">
        <title>Form III RuBisCO-mediated autotrophy in Thermodesulfobium bacteria.</title>
        <authorList>
            <person name="Toshchakov S.V."/>
            <person name="Kublanov I.V."/>
            <person name="Frolov E."/>
            <person name="Bonch-Osmolovskaya E.A."/>
            <person name="Tourova T.P."/>
            <person name="Chernych N.A."/>
            <person name="Lebedinsky A.V."/>
        </authorList>
    </citation>
    <scope>NUCLEOTIDE SEQUENCE [LARGE SCALE GENOMIC DNA]</scope>
    <source>
        <strain evidence="1 2">SR</strain>
    </source>
</reference>
<organism evidence="1 2">
    <name type="scientific">Ammonifex thiophilus</name>
    <dbReference type="NCBI Taxonomy" id="444093"/>
    <lineage>
        <taxon>Bacteria</taxon>
        <taxon>Bacillati</taxon>
        <taxon>Bacillota</taxon>
        <taxon>Clostridia</taxon>
        <taxon>Thermoanaerobacterales</taxon>
        <taxon>Thermoanaerobacteraceae</taxon>
        <taxon>Ammonifex</taxon>
    </lineage>
</organism>
<dbReference type="Pfam" id="PF21699">
    <property type="entry name" value="TM1266-like"/>
    <property type="match status" value="1"/>
</dbReference>
<dbReference type="SUPFAM" id="SSF55021">
    <property type="entry name" value="ACT-like"/>
    <property type="match status" value="1"/>
</dbReference>
<sequence>MEKRIGVVGIIVENRLENAPKVNTILSHHASMILGRMGIPDRERDLGLIALVIEGTTDEIGALTGKLGALPGVTVKTALAPPKGEKKK</sequence>
<dbReference type="InterPro" id="IPR027271">
    <property type="entry name" value="Acetolactate_synth/TF_NikR_C"/>
</dbReference>
<dbReference type="Gene3D" id="3.30.70.1150">
    <property type="entry name" value="ACT-like. Chain A, domain 2"/>
    <property type="match status" value="1"/>
</dbReference>
<protein>
    <submittedName>
        <fullName evidence="1">CopG family transcriptional regulator</fullName>
    </submittedName>
</protein>
<gene>
    <name evidence="1" type="ORF">DXX99_06410</name>
</gene>
<dbReference type="InterPro" id="IPR045865">
    <property type="entry name" value="ACT-like_dom_sf"/>
</dbReference>
<dbReference type="NCBIfam" id="TIGR03959">
    <property type="entry name" value="hyd_TM1266"/>
    <property type="match status" value="1"/>
</dbReference>
<dbReference type="EMBL" id="QSLN01000007">
    <property type="protein sequence ID" value="RDV83027.1"/>
    <property type="molecule type" value="Genomic_DNA"/>
</dbReference>
<name>A0A3D8P5G4_9THEO</name>
<comment type="caution">
    <text evidence="1">The sequence shown here is derived from an EMBL/GenBank/DDBJ whole genome shotgun (WGS) entry which is preliminary data.</text>
</comment>